<dbReference type="Pfam" id="PF04116">
    <property type="entry name" value="FA_hydroxylase"/>
    <property type="match status" value="1"/>
</dbReference>
<feature type="transmembrane region" description="Helical" evidence="5">
    <location>
        <begin position="87"/>
        <end position="112"/>
    </location>
</feature>
<keyword evidence="3 5" id="KW-1133">Transmembrane helix</keyword>
<evidence type="ECO:0000256" key="3">
    <source>
        <dbReference type="ARBA" id="ARBA00022989"/>
    </source>
</evidence>
<feature type="transmembrane region" description="Helical" evidence="5">
    <location>
        <begin position="46"/>
        <end position="67"/>
    </location>
</feature>
<dbReference type="PANTHER" id="PTHR11863">
    <property type="entry name" value="STEROL DESATURASE"/>
    <property type="match status" value="1"/>
</dbReference>
<dbReference type="RefSeq" id="WP_202967357.1">
    <property type="nucleotide sequence ID" value="NZ_CP011801.1"/>
</dbReference>
<feature type="domain" description="Fatty acid hydroxylase" evidence="6">
    <location>
        <begin position="87"/>
        <end position="224"/>
    </location>
</feature>
<keyword evidence="2 5" id="KW-0812">Transmembrane</keyword>
<dbReference type="InterPro" id="IPR006694">
    <property type="entry name" value="Fatty_acid_hydroxylase"/>
</dbReference>
<evidence type="ECO:0000259" key="6">
    <source>
        <dbReference type="Pfam" id="PF04116"/>
    </source>
</evidence>
<evidence type="ECO:0000256" key="2">
    <source>
        <dbReference type="ARBA" id="ARBA00022692"/>
    </source>
</evidence>
<comment type="subcellular location">
    <subcellularLocation>
        <location evidence="1">Membrane</location>
    </subcellularLocation>
</comment>
<dbReference type="GO" id="GO:0005506">
    <property type="term" value="F:iron ion binding"/>
    <property type="evidence" value="ECO:0007669"/>
    <property type="project" value="InterPro"/>
</dbReference>
<keyword evidence="4 5" id="KW-0472">Membrane</keyword>
<sequence>MNLDVAIRLSVFVGVLALMSAWELLFPRRALSRPKVGRWTANLSIVVLDALLIRALFAAGAVGASLLAAERGWGVLNQLSGPSWLEFLLAIVALDVVLYGQHVMFHAVPLFWRFHMMHHADLDCDVTTGLRFHPVEVVLSMGIKLGAVLVIGPAPAAVLAFEVLLNATSMFNHSNVWLPPALDRALRWFLVTPDMHRIHHSILPNETNSNFGFNLPWWDRLFGTYRPEPKDGQTGMVMGLEQFREPRRLTLMGSLLLPFQGTLGRYPLIRKNKTSSEQAR</sequence>
<dbReference type="AlphaFoldDB" id="A0A0K2GCZ9"/>
<dbReference type="GO" id="GO:0016020">
    <property type="term" value="C:membrane"/>
    <property type="evidence" value="ECO:0007669"/>
    <property type="project" value="UniProtKB-SubCell"/>
</dbReference>
<keyword evidence="8" id="KW-1185">Reference proteome</keyword>
<dbReference type="InterPro" id="IPR050307">
    <property type="entry name" value="Sterol_Desaturase_Related"/>
</dbReference>
<evidence type="ECO:0000313" key="8">
    <source>
        <dbReference type="Proteomes" id="UP000069205"/>
    </source>
</evidence>
<feature type="transmembrane region" description="Helical" evidence="5">
    <location>
        <begin position="6"/>
        <end position="25"/>
    </location>
</feature>
<evidence type="ECO:0000313" key="7">
    <source>
        <dbReference type="EMBL" id="ALA58836.1"/>
    </source>
</evidence>
<organism evidence="7 8">
    <name type="scientific">Nitrospira moscoviensis</name>
    <dbReference type="NCBI Taxonomy" id="42253"/>
    <lineage>
        <taxon>Bacteria</taxon>
        <taxon>Pseudomonadati</taxon>
        <taxon>Nitrospirota</taxon>
        <taxon>Nitrospiria</taxon>
        <taxon>Nitrospirales</taxon>
        <taxon>Nitrospiraceae</taxon>
        <taxon>Nitrospira</taxon>
    </lineage>
</organism>
<name>A0A0K2GCZ9_NITMO</name>
<dbReference type="KEGG" id="nmv:NITMOv2_2423"/>
<dbReference type="EMBL" id="CP011801">
    <property type="protein sequence ID" value="ALA58836.1"/>
    <property type="molecule type" value="Genomic_DNA"/>
</dbReference>
<reference evidence="7 8" key="1">
    <citation type="journal article" date="2015" name="Proc. Natl. Acad. Sci. U.S.A.">
        <title>Expanded metabolic versatility of ubiquitous nitrite-oxidizing bacteria from the genus Nitrospira.</title>
        <authorList>
            <person name="Koch H."/>
            <person name="Lucker S."/>
            <person name="Albertsen M."/>
            <person name="Kitzinger K."/>
            <person name="Herbold C."/>
            <person name="Spieck E."/>
            <person name="Nielsen P.H."/>
            <person name="Wagner M."/>
            <person name="Daims H."/>
        </authorList>
    </citation>
    <scope>NUCLEOTIDE SEQUENCE [LARGE SCALE GENOMIC DNA]</scope>
    <source>
        <strain evidence="7 8">NSP M-1</strain>
    </source>
</reference>
<proteinExistence type="predicted"/>
<evidence type="ECO:0000256" key="4">
    <source>
        <dbReference type="ARBA" id="ARBA00023136"/>
    </source>
</evidence>
<evidence type="ECO:0000256" key="1">
    <source>
        <dbReference type="ARBA" id="ARBA00004370"/>
    </source>
</evidence>
<dbReference type="STRING" id="42253.NITMOv2_2423"/>
<accession>A0A0K2GCZ9</accession>
<gene>
    <name evidence="7" type="ORF">NITMOv2_2423</name>
</gene>
<evidence type="ECO:0000256" key="5">
    <source>
        <dbReference type="SAM" id="Phobius"/>
    </source>
</evidence>
<dbReference type="GO" id="GO:0016491">
    <property type="term" value="F:oxidoreductase activity"/>
    <property type="evidence" value="ECO:0007669"/>
    <property type="project" value="InterPro"/>
</dbReference>
<dbReference type="PATRIC" id="fig|42253.5.peg.2389"/>
<dbReference type="GO" id="GO:0008610">
    <property type="term" value="P:lipid biosynthetic process"/>
    <property type="evidence" value="ECO:0007669"/>
    <property type="project" value="InterPro"/>
</dbReference>
<protein>
    <submittedName>
        <fullName evidence="7">Sterol desaturase</fullName>
    </submittedName>
</protein>
<dbReference type="Proteomes" id="UP000069205">
    <property type="component" value="Chromosome"/>
</dbReference>